<evidence type="ECO:0000313" key="2">
    <source>
        <dbReference type="EMBL" id="KAF9483170.1"/>
    </source>
</evidence>
<name>A0A9P5ZAC2_9AGAR</name>
<accession>A0A9P5ZAC2</accession>
<dbReference type="AlphaFoldDB" id="A0A9P5ZAC2"/>
<dbReference type="Gene3D" id="1.20.1280.50">
    <property type="match status" value="1"/>
</dbReference>
<protein>
    <recommendedName>
        <fullName evidence="4">F-box domain-containing protein</fullName>
    </recommendedName>
</protein>
<dbReference type="Proteomes" id="UP000807469">
    <property type="component" value="Unassembled WGS sequence"/>
</dbReference>
<gene>
    <name evidence="2" type="ORF">BDN70DRAFT_351780</name>
</gene>
<reference evidence="2" key="1">
    <citation type="submission" date="2020-11" db="EMBL/GenBank/DDBJ databases">
        <authorList>
            <consortium name="DOE Joint Genome Institute"/>
            <person name="Ahrendt S."/>
            <person name="Riley R."/>
            <person name="Andreopoulos W."/>
            <person name="Labutti K."/>
            <person name="Pangilinan J."/>
            <person name="Ruiz-Duenas F.J."/>
            <person name="Barrasa J.M."/>
            <person name="Sanchez-Garcia M."/>
            <person name="Camarero S."/>
            <person name="Miyauchi S."/>
            <person name="Serrano A."/>
            <person name="Linde D."/>
            <person name="Babiker R."/>
            <person name="Drula E."/>
            <person name="Ayuso-Fernandez I."/>
            <person name="Pacheco R."/>
            <person name="Padilla G."/>
            <person name="Ferreira P."/>
            <person name="Barriuso J."/>
            <person name="Kellner H."/>
            <person name="Castanera R."/>
            <person name="Alfaro M."/>
            <person name="Ramirez L."/>
            <person name="Pisabarro A.G."/>
            <person name="Kuo A."/>
            <person name="Tritt A."/>
            <person name="Lipzen A."/>
            <person name="He G."/>
            <person name="Yan M."/>
            <person name="Ng V."/>
            <person name="Cullen D."/>
            <person name="Martin F."/>
            <person name="Rosso M.-N."/>
            <person name="Henrissat B."/>
            <person name="Hibbett D."/>
            <person name="Martinez A.T."/>
            <person name="Grigoriev I.V."/>
        </authorList>
    </citation>
    <scope>NUCLEOTIDE SEQUENCE</scope>
    <source>
        <strain evidence="2">CIRM-BRFM 674</strain>
    </source>
</reference>
<sequence>MLTPTPCQYCNNSRNYITGEKRFICRPTDPDTCHPCRKVVELGDKIQKMQEAIAEIEKERQQWMVHVNVNHDDLTRRIPPEITAEIFTFYLSEDTLKICMEFGPSKSYEIKTPLLLSAVSRRWRNIAHATPELWSKVPLRMWSSNMQSLPMLAKEWLERSGQYPLSINIFATDIKSLKSFRELIHVVNQYSSRWKDLKFNDESSALSHFSSNIEGISNLQTLCLNAWVSRSGRKGCLNLGKFVLQPRCLVIEHLSSLDEITVDWTKLTDLTVQANSGLSLTDCLEVLRRAPQLTTCNLTPSPSLRNIASLQDSEPILCRHIVNLTLADRNADRIFDYLICPSLDTLTISNLLAGELGIDIGIFLRKSNCSLTTLNVLADTVPLRNVNFILSCMTISTLCHLHIEINKPNPSLFRDFFNILSKSSSQHQPSYLPDLRSLTIHQVSKDCLEWSSLPRIFNAAGASNRQRRELKCFEFIFGTESFVTDLVPSMIVDDQTRQELLLLKEQGVKLKIQVGENRKVLFE</sequence>
<dbReference type="OrthoDB" id="2269034at2759"/>
<evidence type="ECO:0000256" key="1">
    <source>
        <dbReference type="SAM" id="Coils"/>
    </source>
</evidence>
<keyword evidence="1" id="KW-0175">Coiled coil</keyword>
<dbReference type="EMBL" id="MU155157">
    <property type="protein sequence ID" value="KAF9483170.1"/>
    <property type="molecule type" value="Genomic_DNA"/>
</dbReference>
<keyword evidence="3" id="KW-1185">Reference proteome</keyword>
<evidence type="ECO:0008006" key="4">
    <source>
        <dbReference type="Google" id="ProtNLM"/>
    </source>
</evidence>
<comment type="caution">
    <text evidence="2">The sequence shown here is derived from an EMBL/GenBank/DDBJ whole genome shotgun (WGS) entry which is preliminary data.</text>
</comment>
<organism evidence="2 3">
    <name type="scientific">Pholiota conissans</name>
    <dbReference type="NCBI Taxonomy" id="109636"/>
    <lineage>
        <taxon>Eukaryota</taxon>
        <taxon>Fungi</taxon>
        <taxon>Dikarya</taxon>
        <taxon>Basidiomycota</taxon>
        <taxon>Agaricomycotina</taxon>
        <taxon>Agaricomycetes</taxon>
        <taxon>Agaricomycetidae</taxon>
        <taxon>Agaricales</taxon>
        <taxon>Agaricineae</taxon>
        <taxon>Strophariaceae</taxon>
        <taxon>Pholiota</taxon>
    </lineage>
</organism>
<feature type="coiled-coil region" evidence="1">
    <location>
        <begin position="39"/>
        <end position="66"/>
    </location>
</feature>
<evidence type="ECO:0000313" key="3">
    <source>
        <dbReference type="Proteomes" id="UP000807469"/>
    </source>
</evidence>
<proteinExistence type="predicted"/>